<dbReference type="Gene3D" id="3.30.300.30">
    <property type="match status" value="1"/>
</dbReference>
<dbReference type="Proteomes" id="UP000487350">
    <property type="component" value="Unassembled WGS sequence"/>
</dbReference>
<dbReference type="InterPro" id="IPR025110">
    <property type="entry name" value="AMP-bd_C"/>
</dbReference>
<evidence type="ECO:0000259" key="4">
    <source>
        <dbReference type="Pfam" id="PF13193"/>
    </source>
</evidence>
<evidence type="ECO:0000313" key="6">
    <source>
        <dbReference type="Proteomes" id="UP000487350"/>
    </source>
</evidence>
<dbReference type="PANTHER" id="PTHR43201:SF5">
    <property type="entry name" value="MEDIUM-CHAIN ACYL-COA LIGASE ACSF2, MITOCHONDRIAL"/>
    <property type="match status" value="1"/>
</dbReference>
<dbReference type="GO" id="GO:0031956">
    <property type="term" value="F:medium-chain fatty acid-CoA ligase activity"/>
    <property type="evidence" value="ECO:0007669"/>
    <property type="project" value="TreeGrafter"/>
</dbReference>
<organism evidence="5 6">
    <name type="scientific">Caenimonas koreensis DSM 17982</name>
    <dbReference type="NCBI Taxonomy" id="1121255"/>
    <lineage>
        <taxon>Bacteria</taxon>
        <taxon>Pseudomonadati</taxon>
        <taxon>Pseudomonadota</taxon>
        <taxon>Betaproteobacteria</taxon>
        <taxon>Burkholderiales</taxon>
        <taxon>Comamonadaceae</taxon>
        <taxon>Caenimonas</taxon>
    </lineage>
</organism>
<dbReference type="CDD" id="cd04433">
    <property type="entry name" value="AFD_class_I"/>
    <property type="match status" value="1"/>
</dbReference>
<dbReference type="Pfam" id="PF13193">
    <property type="entry name" value="AMP-binding_C"/>
    <property type="match status" value="1"/>
</dbReference>
<evidence type="ECO:0000256" key="1">
    <source>
        <dbReference type="ARBA" id="ARBA00006432"/>
    </source>
</evidence>
<name>A0A844BD38_9BURK</name>
<dbReference type="InterPro" id="IPR000873">
    <property type="entry name" value="AMP-dep_synth/lig_dom"/>
</dbReference>
<dbReference type="Gene3D" id="3.40.50.12780">
    <property type="entry name" value="N-terminal domain of ligase-like"/>
    <property type="match status" value="1"/>
</dbReference>
<feature type="domain" description="AMP-dependent synthetase/ligase" evidence="3">
    <location>
        <begin position="11"/>
        <end position="351"/>
    </location>
</feature>
<protein>
    <submittedName>
        <fullName evidence="5">AMP-binding protein</fullName>
    </submittedName>
</protein>
<evidence type="ECO:0000313" key="5">
    <source>
        <dbReference type="EMBL" id="MRD49609.1"/>
    </source>
</evidence>
<dbReference type="AlphaFoldDB" id="A0A844BD38"/>
<proteinExistence type="inferred from homology"/>
<comment type="similarity">
    <text evidence="1">Belongs to the ATP-dependent AMP-binding enzyme family.</text>
</comment>
<dbReference type="GO" id="GO:0006631">
    <property type="term" value="P:fatty acid metabolic process"/>
    <property type="evidence" value="ECO:0007669"/>
    <property type="project" value="TreeGrafter"/>
</dbReference>
<evidence type="ECO:0000259" key="3">
    <source>
        <dbReference type="Pfam" id="PF00501"/>
    </source>
</evidence>
<feature type="domain" description="AMP-binding enzyme C-terminal" evidence="4">
    <location>
        <begin position="401"/>
        <end position="475"/>
    </location>
</feature>
<comment type="caution">
    <text evidence="5">The sequence shown here is derived from an EMBL/GenBank/DDBJ whole genome shotgun (WGS) entry which is preliminary data.</text>
</comment>
<dbReference type="OrthoDB" id="8870348at2"/>
<dbReference type="InterPro" id="IPR042099">
    <property type="entry name" value="ANL_N_sf"/>
</dbReference>
<reference evidence="5 6" key="1">
    <citation type="submission" date="2019-11" db="EMBL/GenBank/DDBJ databases">
        <title>Caenimonas koreensis gen. nov., sp. nov., isolated from activated sludge.</title>
        <authorList>
            <person name="Seung H.R."/>
        </authorList>
    </citation>
    <scope>NUCLEOTIDE SEQUENCE [LARGE SCALE GENOMIC DNA]</scope>
    <source>
        <strain evidence="5 6">EMB320</strain>
    </source>
</reference>
<keyword evidence="2" id="KW-0436">Ligase</keyword>
<keyword evidence="6" id="KW-1185">Reference proteome</keyword>
<dbReference type="EMBL" id="WJBU01000028">
    <property type="protein sequence ID" value="MRD49609.1"/>
    <property type="molecule type" value="Genomic_DNA"/>
</dbReference>
<sequence length="496" mass="52851">MPGSTNVVFELREWAAVAPDAPALLLREAIVPYGNLGAAVNACALALSDAGLKPGDICGLVFIDEVLLAVTLLAVLRLGATVQSLPHSATGRQHRELLARTGARAVASDRPLKPGTAQVTLEVSAELLMRPVAAQAPFVREPHGPAVLISGSGSTGEPKLIPLTHAQLRGRIDLKTGWRPLRAADRVAAMSHLDFFGTKLRMLEALHAGAAFARWNATSPETPGLCALQGITVLHTTVYHTEMMIRSLPAGTTRALAGLDAMFVASSTLTDDLRARARDALTGNLYVRYGTNESGQITTAGPPEIFNLAGTVGRVDAGAQIRIVDDHGEPVPVGTVGSLRIRSPGLCDGYWGDKDATAKVFKDGWFTPNDLGKFNAAGHLIFYGRADDMMIMNGINIYPAEIERAFAAHPDVLDVAALPASDPLHQQVPVCAVELAPGSTATPRSLFDFGARRLGAHKPQHVYVLDKIPRTEQGKVKRTQLAQEILRQAAQRKPPP</sequence>
<dbReference type="SUPFAM" id="SSF56801">
    <property type="entry name" value="Acetyl-CoA synthetase-like"/>
    <property type="match status" value="1"/>
</dbReference>
<dbReference type="Pfam" id="PF00501">
    <property type="entry name" value="AMP-binding"/>
    <property type="match status" value="1"/>
</dbReference>
<dbReference type="RefSeq" id="WP_153586905.1">
    <property type="nucleotide sequence ID" value="NZ_WJBU01000028.1"/>
</dbReference>
<dbReference type="PANTHER" id="PTHR43201">
    <property type="entry name" value="ACYL-COA SYNTHETASE"/>
    <property type="match status" value="1"/>
</dbReference>
<evidence type="ECO:0000256" key="2">
    <source>
        <dbReference type="ARBA" id="ARBA00022598"/>
    </source>
</evidence>
<dbReference type="InterPro" id="IPR045851">
    <property type="entry name" value="AMP-bd_C_sf"/>
</dbReference>
<gene>
    <name evidence="5" type="ORF">GHT07_20245</name>
</gene>
<accession>A0A844BD38</accession>